<dbReference type="OrthoDB" id="479408at2"/>
<dbReference type="STRING" id="1920490.GCA_001895925_00912"/>
<proteinExistence type="predicted"/>
<organism evidence="1 2">
    <name type="scientific">Phormidesmis priestleyi ULC007</name>
    <dbReference type="NCBI Taxonomy" id="1920490"/>
    <lineage>
        <taxon>Bacteria</taxon>
        <taxon>Bacillati</taxon>
        <taxon>Cyanobacteriota</taxon>
        <taxon>Cyanophyceae</taxon>
        <taxon>Leptolyngbyales</taxon>
        <taxon>Leptolyngbyaceae</taxon>
        <taxon>Phormidesmis</taxon>
    </lineage>
</organism>
<dbReference type="RefSeq" id="WP_073069185.1">
    <property type="nucleotide sequence ID" value="NZ_MPPI01000001.1"/>
</dbReference>
<reference evidence="1 2" key="2">
    <citation type="submission" date="2018-03" db="EMBL/GenBank/DDBJ databases">
        <title>The ancient ancestry and fast evolution of plastids.</title>
        <authorList>
            <person name="Moore K.R."/>
            <person name="Magnabosco C."/>
            <person name="Momper L."/>
            <person name="Gold D.A."/>
            <person name="Bosak T."/>
            <person name="Fournier G.P."/>
        </authorList>
    </citation>
    <scope>NUCLEOTIDE SEQUENCE [LARGE SCALE GENOMIC DNA]</scope>
    <source>
        <strain evidence="1 2">ULC007</strain>
    </source>
</reference>
<comment type="caution">
    <text evidence="1">The sequence shown here is derived from an EMBL/GenBank/DDBJ whole genome shotgun (WGS) entry which is preliminary data.</text>
</comment>
<sequence>MINAPNCRLVNADSCSENSRNESHIYDRINRLLDRYLSFEHLHERLRDLPVQFENPQPRPWSLIDWHLDHQQIVGIDPDVFLSILVGAIDTEAPIRAYTETSRRYLETLHPPLARFVGGTTDSDGVLLEPGLWEKEERQHTPALLKIYGQLAGEKVAPTPRAVRQYEPSGDLRTDLYRHGLRVRPPSDTLEKTDYLLLHKGFECL</sequence>
<reference evidence="1 2" key="1">
    <citation type="submission" date="2018-02" db="EMBL/GenBank/DDBJ databases">
        <authorList>
            <person name="Cohen D.B."/>
            <person name="Kent A.D."/>
        </authorList>
    </citation>
    <scope>NUCLEOTIDE SEQUENCE [LARGE SCALE GENOMIC DNA]</scope>
    <source>
        <strain evidence="1 2">ULC007</strain>
    </source>
</reference>
<accession>A0A2T1DNU1</accession>
<keyword evidence="2" id="KW-1185">Reference proteome</keyword>
<protein>
    <submittedName>
        <fullName evidence="1">Uncharacterized protein</fullName>
    </submittedName>
</protein>
<dbReference type="AlphaFoldDB" id="A0A2T1DNU1"/>
<evidence type="ECO:0000313" key="1">
    <source>
        <dbReference type="EMBL" id="PSB22167.1"/>
    </source>
</evidence>
<name>A0A2T1DNU1_9CYAN</name>
<evidence type="ECO:0000313" key="2">
    <source>
        <dbReference type="Proteomes" id="UP000238634"/>
    </source>
</evidence>
<dbReference type="EMBL" id="PVWG01000001">
    <property type="protein sequence ID" value="PSB22167.1"/>
    <property type="molecule type" value="Genomic_DNA"/>
</dbReference>
<gene>
    <name evidence="1" type="ORF">C7B65_01820</name>
</gene>
<dbReference type="Proteomes" id="UP000238634">
    <property type="component" value="Unassembled WGS sequence"/>
</dbReference>